<dbReference type="Pfam" id="PF12874">
    <property type="entry name" value="zf-met"/>
    <property type="match status" value="2"/>
</dbReference>
<dbReference type="PROSITE" id="PS00289">
    <property type="entry name" value="PTX_1"/>
    <property type="match status" value="1"/>
</dbReference>
<feature type="compositionally biased region" description="Basic and acidic residues" evidence="6">
    <location>
        <begin position="144"/>
        <end position="158"/>
    </location>
</feature>
<evidence type="ECO:0000256" key="1">
    <source>
        <dbReference type="ARBA" id="ARBA00022723"/>
    </source>
</evidence>
<evidence type="ECO:0000259" key="7">
    <source>
        <dbReference type="PROSITE" id="PS50157"/>
    </source>
</evidence>
<name>A0ABM5GMB4_9SAUR</name>
<gene>
    <name evidence="10" type="primary">LOC110082581</name>
</gene>
<dbReference type="PROSITE" id="PS50805">
    <property type="entry name" value="KRAB"/>
    <property type="match status" value="1"/>
</dbReference>
<dbReference type="InterPro" id="IPR001909">
    <property type="entry name" value="KRAB"/>
</dbReference>
<keyword evidence="4" id="KW-0862">Zinc</keyword>
<dbReference type="Gene3D" id="3.30.160.60">
    <property type="entry name" value="Classic Zinc Finger"/>
    <property type="match status" value="3"/>
</dbReference>
<keyword evidence="2" id="KW-0677">Repeat</keyword>
<dbReference type="Proteomes" id="UP001652642">
    <property type="component" value="Chromosome 6"/>
</dbReference>
<dbReference type="CDD" id="cd07765">
    <property type="entry name" value="KRAB_A-box"/>
    <property type="match status" value="1"/>
</dbReference>
<proteinExistence type="predicted"/>
<dbReference type="SUPFAM" id="SSF109640">
    <property type="entry name" value="KRAB domain (Kruppel-associated box)"/>
    <property type="match status" value="1"/>
</dbReference>
<dbReference type="RefSeq" id="XP_072858783.1">
    <property type="nucleotide sequence ID" value="XM_073002682.1"/>
</dbReference>
<dbReference type="PROSITE" id="PS00028">
    <property type="entry name" value="ZINC_FINGER_C2H2_1"/>
    <property type="match status" value="4"/>
</dbReference>
<evidence type="ECO:0000313" key="9">
    <source>
        <dbReference type="Proteomes" id="UP001652642"/>
    </source>
</evidence>
<feature type="domain" description="C2H2-type" evidence="7">
    <location>
        <begin position="432"/>
        <end position="459"/>
    </location>
</feature>
<feature type="domain" description="C2H2-type" evidence="7">
    <location>
        <begin position="376"/>
        <end position="403"/>
    </location>
</feature>
<dbReference type="InterPro" id="IPR036051">
    <property type="entry name" value="KRAB_dom_sf"/>
</dbReference>
<evidence type="ECO:0000256" key="4">
    <source>
        <dbReference type="ARBA" id="ARBA00022833"/>
    </source>
</evidence>
<dbReference type="PANTHER" id="PTHR24384:SF243">
    <property type="entry name" value="ZINC FINGER PROTEIN 777"/>
    <property type="match status" value="1"/>
</dbReference>
<keyword evidence="1" id="KW-0479">Metal-binding</keyword>
<keyword evidence="9" id="KW-1185">Reference proteome</keyword>
<feature type="region of interest" description="Disordered" evidence="6">
    <location>
        <begin position="139"/>
        <end position="163"/>
    </location>
</feature>
<dbReference type="Pfam" id="PF01352">
    <property type="entry name" value="KRAB"/>
    <property type="match status" value="1"/>
</dbReference>
<protein>
    <submittedName>
        <fullName evidence="10">Zinc finger protein 398-like</fullName>
    </submittedName>
</protein>
<evidence type="ECO:0000256" key="5">
    <source>
        <dbReference type="PROSITE-ProRule" id="PRU00042"/>
    </source>
</evidence>
<reference evidence="10" key="1">
    <citation type="submission" date="2025-08" db="UniProtKB">
        <authorList>
            <consortium name="RefSeq"/>
        </authorList>
    </citation>
    <scope>IDENTIFICATION</scope>
</reference>
<evidence type="ECO:0000313" key="10">
    <source>
        <dbReference type="RefSeq" id="XP_072858783.1"/>
    </source>
</evidence>
<accession>A0ABM5GMB4</accession>
<evidence type="ECO:0000259" key="8">
    <source>
        <dbReference type="PROSITE" id="PS50805"/>
    </source>
</evidence>
<dbReference type="PROSITE" id="PS50157">
    <property type="entry name" value="ZINC_FINGER_C2H2_2"/>
    <property type="match status" value="5"/>
</dbReference>
<dbReference type="SUPFAM" id="SSF57667">
    <property type="entry name" value="beta-beta-alpha zinc fingers"/>
    <property type="match status" value="3"/>
</dbReference>
<dbReference type="InterPro" id="IPR030476">
    <property type="entry name" value="Pentaxin_CS"/>
</dbReference>
<evidence type="ECO:0000256" key="3">
    <source>
        <dbReference type="ARBA" id="ARBA00022771"/>
    </source>
</evidence>
<dbReference type="InterPro" id="IPR013087">
    <property type="entry name" value="Znf_C2H2_type"/>
</dbReference>
<dbReference type="Pfam" id="PF00096">
    <property type="entry name" value="zf-C2H2"/>
    <property type="match status" value="3"/>
</dbReference>
<dbReference type="PANTHER" id="PTHR24384">
    <property type="entry name" value="FINGER PUTATIVE TRANSCRIPTION FACTOR FAMILY-RELATED"/>
    <property type="match status" value="1"/>
</dbReference>
<evidence type="ECO:0000256" key="2">
    <source>
        <dbReference type="ARBA" id="ARBA00022737"/>
    </source>
</evidence>
<dbReference type="GeneID" id="110082581"/>
<dbReference type="InterPro" id="IPR036236">
    <property type="entry name" value="Znf_C2H2_sf"/>
</dbReference>
<feature type="domain" description="C2H2-type" evidence="7">
    <location>
        <begin position="404"/>
        <end position="426"/>
    </location>
</feature>
<feature type="domain" description="KRAB" evidence="8">
    <location>
        <begin position="91"/>
        <end position="162"/>
    </location>
</feature>
<feature type="domain" description="C2H2-type" evidence="7">
    <location>
        <begin position="460"/>
        <end position="487"/>
    </location>
</feature>
<feature type="domain" description="C2H2-type" evidence="7">
    <location>
        <begin position="348"/>
        <end position="370"/>
    </location>
</feature>
<feature type="region of interest" description="Disordered" evidence="6">
    <location>
        <begin position="524"/>
        <end position="544"/>
    </location>
</feature>
<dbReference type="Gene3D" id="6.10.140.140">
    <property type="match status" value="1"/>
</dbReference>
<dbReference type="InterPro" id="IPR050752">
    <property type="entry name" value="C2H2-ZF_domain"/>
</dbReference>
<keyword evidence="3 5" id="KW-0863">Zinc-finger</keyword>
<evidence type="ECO:0000256" key="6">
    <source>
        <dbReference type="SAM" id="MobiDB-lite"/>
    </source>
</evidence>
<dbReference type="SMART" id="SM00355">
    <property type="entry name" value="ZnF_C2H2"/>
    <property type="match status" value="6"/>
</dbReference>
<dbReference type="SMART" id="SM00349">
    <property type="entry name" value="KRAB"/>
    <property type="match status" value="1"/>
</dbReference>
<organism evidence="9 10">
    <name type="scientific">Pogona vitticeps</name>
    <name type="common">central bearded dragon</name>
    <dbReference type="NCBI Taxonomy" id="103695"/>
    <lineage>
        <taxon>Eukaryota</taxon>
        <taxon>Metazoa</taxon>
        <taxon>Chordata</taxon>
        <taxon>Craniata</taxon>
        <taxon>Vertebrata</taxon>
        <taxon>Euteleostomi</taxon>
        <taxon>Lepidosauria</taxon>
        <taxon>Squamata</taxon>
        <taxon>Bifurcata</taxon>
        <taxon>Unidentata</taxon>
        <taxon>Episquamata</taxon>
        <taxon>Toxicofera</taxon>
        <taxon>Iguania</taxon>
        <taxon>Acrodonta</taxon>
        <taxon>Agamidae</taxon>
        <taxon>Amphibolurinae</taxon>
        <taxon>Pogona</taxon>
    </lineage>
</organism>
<sequence length="544" mass="61647">MDKLTHSHNARLLHLERRMTVAEQKWAGCEKTVVDMGNQLESKLAALGTLIEENGLLQRRLDNLENLLKNQNFWILRFPPGVKGEIPKVPLTFGDSSVDFSEREWSSLEEEQKELYKAVMRSNYEMLVSLDDAVSKPKVLSQVERGEDPESLEGREMPVDPSYEDCPVAAVDAVSWGREEVGEDPKRFVDPDDYCEGNRCEGPGLESQVDHHDVGLQVKQEREEQCIKEEPSSPGSSSSDLFVPVCIKQEEEEEEEEEEEVEPCVEDQQDLVSFGPPRLLQAAEEEGDPPLWPPLASHSRAILPNPMEGPEHGGAHPRGCLVQCGMCSEGFVRQETLVDHQYSRKRKFQCAECNRSFAFQGQLSQHLLTHIPGTQFHCTECNLCFSSQKALVLHERIHAVDWPLHCSVCNRSFTDTAAFDHHQQSHGPGQVRRCLECNVYFTSPAALEEHKRMHSEDWPFRCAQCDRTFVHERLLMEHLQNHGRTRSRRCHICGSWLSYKGNMEHTGTQLYHCKKCNTACRVQGSPGSEVVSFEGPNKSGKTSS</sequence>